<dbReference type="PATRIC" id="fig|1163745.3.peg.209"/>
<gene>
    <name evidence="2" type="ordered locus">HCD_00980</name>
</gene>
<keyword evidence="3" id="KW-1185">Reference proteome</keyword>
<evidence type="ECO:0000313" key="2">
    <source>
        <dbReference type="EMBL" id="AFI05228.1"/>
    </source>
</evidence>
<dbReference type="AlphaFoldDB" id="I0EQK9"/>
<dbReference type="HOGENOM" id="CLU_2716854_0_0_7"/>
<organism evidence="2 3">
    <name type="scientific">Helicobacter cetorum (strain ATCC BAA-540 / CCUG 52418 / MIT 99-5656)</name>
    <dbReference type="NCBI Taxonomy" id="1163745"/>
    <lineage>
        <taxon>Bacteria</taxon>
        <taxon>Pseudomonadati</taxon>
        <taxon>Campylobacterota</taxon>
        <taxon>Epsilonproteobacteria</taxon>
        <taxon>Campylobacterales</taxon>
        <taxon>Helicobacteraceae</taxon>
        <taxon>Helicobacter</taxon>
    </lineage>
</organism>
<proteinExistence type="predicted"/>
<protein>
    <submittedName>
        <fullName evidence="2">Uncharacterized protein</fullName>
    </submittedName>
</protein>
<feature type="transmembrane region" description="Helical" evidence="1">
    <location>
        <begin position="52"/>
        <end position="70"/>
    </location>
</feature>
<keyword evidence="1" id="KW-1133">Transmembrane helix</keyword>
<name>I0EQK9_HELCM</name>
<keyword evidence="1" id="KW-0472">Membrane</keyword>
<evidence type="ECO:0000256" key="1">
    <source>
        <dbReference type="SAM" id="Phobius"/>
    </source>
</evidence>
<dbReference type="KEGG" id="hcm:HCD_00980"/>
<reference evidence="2 3" key="1">
    <citation type="journal article" date="2013" name="PLoS ONE">
        <title>Sequence Divergence and Conservation in Genomes ofHelicobacter cetorum Strains from a Dolphin and a Whale.</title>
        <authorList>
            <person name="Kersulyte D."/>
            <person name="Rossi M."/>
            <person name="Berg D.E."/>
        </authorList>
    </citation>
    <scope>NUCLEOTIDE SEQUENCE [LARGE SCALE GENOMIC DNA]</scope>
    <source>
        <strain evidence="2 3">MIT 99-5656</strain>
    </source>
</reference>
<keyword evidence="1" id="KW-0812">Transmembrane</keyword>
<dbReference type="STRING" id="1163745.HCD_00980"/>
<dbReference type="Proteomes" id="UP000005013">
    <property type="component" value="Chromosome"/>
</dbReference>
<dbReference type="RefSeq" id="WP_014658756.1">
    <property type="nucleotide sequence ID" value="NC_017735.1"/>
</dbReference>
<sequence length="72" mass="8371">MHKNSLVTIERLEYEKRDKAMETLAKNNPEMFVDLVLKQEANKQKNADKNRLLTLFVIVLVAILAALYMLTH</sequence>
<dbReference type="EMBL" id="CP003481">
    <property type="protein sequence ID" value="AFI05228.1"/>
    <property type="molecule type" value="Genomic_DNA"/>
</dbReference>
<accession>I0EQK9</accession>
<evidence type="ECO:0000313" key="3">
    <source>
        <dbReference type="Proteomes" id="UP000005013"/>
    </source>
</evidence>